<reference evidence="1" key="1">
    <citation type="submission" date="2022-11" db="EMBL/GenBank/DDBJ databases">
        <title>Biodiversity and phylogenetic relationships of bacteria.</title>
        <authorList>
            <person name="Machado R.A.R."/>
            <person name="Bhat A."/>
            <person name="Loulou A."/>
            <person name="Kallel S."/>
        </authorList>
    </citation>
    <scope>NUCLEOTIDE SEQUENCE</scope>
    <source>
        <strain evidence="1">K-TC2</strain>
    </source>
</reference>
<dbReference type="Proteomes" id="UP001144805">
    <property type="component" value="Unassembled WGS sequence"/>
</dbReference>
<proteinExistence type="predicted"/>
<protein>
    <submittedName>
        <fullName evidence="1">Uncharacterized protein</fullName>
    </submittedName>
</protein>
<dbReference type="EMBL" id="JAPKNK010000006">
    <property type="protein sequence ID" value="MCX5570471.1"/>
    <property type="molecule type" value="Genomic_DNA"/>
</dbReference>
<dbReference type="AlphaFoldDB" id="A0A9X3IME6"/>
<accession>A0A9X3IME6</accession>
<gene>
    <name evidence="1" type="ORF">OSH07_14780</name>
</gene>
<evidence type="ECO:0000313" key="1">
    <source>
        <dbReference type="EMBL" id="MCX5570471.1"/>
    </source>
</evidence>
<comment type="caution">
    <text evidence="1">The sequence shown here is derived from an EMBL/GenBank/DDBJ whole genome shotgun (WGS) entry which is preliminary data.</text>
</comment>
<organism evidence="1 2">
    <name type="scientific">Kaistia nematophila</name>
    <dbReference type="NCBI Taxonomy" id="2994654"/>
    <lineage>
        <taxon>Bacteria</taxon>
        <taxon>Pseudomonadati</taxon>
        <taxon>Pseudomonadota</taxon>
        <taxon>Alphaproteobacteria</taxon>
        <taxon>Hyphomicrobiales</taxon>
        <taxon>Kaistiaceae</taxon>
        <taxon>Kaistia</taxon>
    </lineage>
</organism>
<evidence type="ECO:0000313" key="2">
    <source>
        <dbReference type="Proteomes" id="UP001144805"/>
    </source>
</evidence>
<name>A0A9X3IME6_9HYPH</name>
<sequence>MRRGTDLPASTDEAAPAACPFHQQRGIVPTEAFDRWLDTDLRCSAGKREFQLGRYIVAHVRNGYQFLEALETFREGVDTHSKTGYMAIVPSEPGDFTDSVGELRRLGEIMVEAGFADSAGALINSQTIAIPFEVKCPVTGQMTIYEFFPVAFCRHAAVVADPLYDPSLSTPFLAINTTSDAFAFGMLVKDLCQRHFHCEPYEVKDRVDFERLLHKCANAWQNMSANTIQGYNKVSAVPERAVHLSPDRQGWIAPHNDPVFAEMTKEPHSHEMPVIYAQRLCEKWTAALFDGASYSPGRDGQSGGWSVSFAELGLADPSTP</sequence>
<keyword evidence="2" id="KW-1185">Reference proteome</keyword>